<evidence type="ECO:0000313" key="1">
    <source>
        <dbReference type="EMBL" id="PTQ85921.1"/>
    </source>
</evidence>
<gene>
    <name evidence="1" type="ORF">C8U37_10224</name>
</gene>
<dbReference type="InterPro" id="IPR027396">
    <property type="entry name" value="DsrEFH-like"/>
</dbReference>
<dbReference type="InterPro" id="IPR032836">
    <property type="entry name" value="DsrE2-like"/>
</dbReference>
<protein>
    <submittedName>
        <fullName evidence="1">Peroxiredoxin family protein</fullName>
    </submittedName>
</protein>
<dbReference type="PANTHER" id="PTHR34655:SF2">
    <property type="entry name" value="PEROXIREDOXIN FAMILY PROTEIN"/>
    <property type="match status" value="1"/>
</dbReference>
<dbReference type="PANTHER" id="PTHR34655">
    <property type="entry name" value="CONSERVED WITHIN P. AEROPHILUM"/>
    <property type="match status" value="1"/>
</dbReference>
<accession>A0A2T5IQ16</accession>
<keyword evidence="2" id="KW-1185">Reference proteome</keyword>
<dbReference type="Pfam" id="PF13686">
    <property type="entry name" value="DrsE_2"/>
    <property type="match status" value="1"/>
</dbReference>
<dbReference type="EMBL" id="QAOM01000002">
    <property type="protein sequence ID" value="PTQ85921.1"/>
    <property type="molecule type" value="Genomic_DNA"/>
</dbReference>
<reference evidence="1 2" key="1">
    <citation type="submission" date="2018-04" db="EMBL/GenBank/DDBJ databases">
        <title>Genomic Encyclopedia of Archaeal and Bacterial Type Strains, Phase II (KMG-II): from individual species to whole genera.</title>
        <authorList>
            <person name="Goeker M."/>
        </authorList>
    </citation>
    <scope>NUCLEOTIDE SEQUENCE [LARGE SCALE GENOMIC DNA]</scope>
    <source>
        <strain evidence="1 2">DSM 18806</strain>
    </source>
</reference>
<proteinExistence type="predicted"/>
<dbReference type="Proteomes" id="UP000244161">
    <property type="component" value="Unassembled WGS sequence"/>
</dbReference>
<dbReference type="Gene3D" id="3.40.1260.10">
    <property type="entry name" value="DsrEFH-like"/>
    <property type="match status" value="1"/>
</dbReference>
<evidence type="ECO:0000313" key="2">
    <source>
        <dbReference type="Proteomes" id="UP000244161"/>
    </source>
</evidence>
<organism evidence="1 2">
    <name type="scientific">Trichococcus patagoniensis</name>
    <dbReference type="NCBI Taxonomy" id="382641"/>
    <lineage>
        <taxon>Bacteria</taxon>
        <taxon>Bacillati</taxon>
        <taxon>Bacillota</taxon>
        <taxon>Bacilli</taxon>
        <taxon>Lactobacillales</taxon>
        <taxon>Carnobacteriaceae</taxon>
        <taxon>Trichococcus</taxon>
    </lineage>
</organism>
<dbReference type="SUPFAM" id="SSF75169">
    <property type="entry name" value="DsrEFH-like"/>
    <property type="match status" value="1"/>
</dbReference>
<name>A0A2T5IQ16_9LACT</name>
<dbReference type="AlphaFoldDB" id="A0A2T5IQ16"/>
<dbReference type="OrthoDB" id="9802028at2"/>
<comment type="caution">
    <text evidence="1">The sequence shown here is derived from an EMBL/GenBank/DDBJ whole genome shotgun (WGS) entry which is preliminary data.</text>
</comment>
<sequence length="124" mass="13783">MFFTFWGLNIIKRPKKVSVAKRGMERMFDIMLPNHAGQLPISKMNMSGVGSKMIQAVMKQKNVDPLPVMIAQAQKMGIKMVACTMSMSMDIMGIKEEEIIDGVDFGGVATYIGDTMDSNLNLFI</sequence>